<feature type="region of interest" description="Disordered" evidence="1">
    <location>
        <begin position="55"/>
        <end position="87"/>
    </location>
</feature>
<feature type="compositionally biased region" description="Low complexity" evidence="1">
    <location>
        <begin position="61"/>
        <end position="75"/>
    </location>
</feature>
<name>A0A8D8UHK0_9HEMI</name>
<accession>A0A8D8UHK0</accession>
<reference evidence="2" key="1">
    <citation type="submission" date="2021-05" db="EMBL/GenBank/DDBJ databases">
        <authorList>
            <person name="Alioto T."/>
            <person name="Alioto T."/>
            <person name="Gomez Garrido J."/>
        </authorList>
    </citation>
    <scope>NUCLEOTIDE SEQUENCE</scope>
</reference>
<organism evidence="2">
    <name type="scientific">Cacopsylla melanoneura</name>
    <dbReference type="NCBI Taxonomy" id="428564"/>
    <lineage>
        <taxon>Eukaryota</taxon>
        <taxon>Metazoa</taxon>
        <taxon>Ecdysozoa</taxon>
        <taxon>Arthropoda</taxon>
        <taxon>Hexapoda</taxon>
        <taxon>Insecta</taxon>
        <taxon>Pterygota</taxon>
        <taxon>Neoptera</taxon>
        <taxon>Paraneoptera</taxon>
        <taxon>Hemiptera</taxon>
        <taxon>Sternorrhyncha</taxon>
        <taxon>Psylloidea</taxon>
        <taxon>Psyllidae</taxon>
        <taxon>Psyllinae</taxon>
        <taxon>Cacopsylla</taxon>
    </lineage>
</organism>
<protein>
    <submittedName>
        <fullName evidence="2">Uncharacterized protein</fullName>
    </submittedName>
</protein>
<dbReference type="EMBL" id="HBUF01342005">
    <property type="protein sequence ID" value="CAG6704805.1"/>
    <property type="molecule type" value="Transcribed_RNA"/>
</dbReference>
<dbReference type="EMBL" id="HBUF01342006">
    <property type="protein sequence ID" value="CAG6704806.1"/>
    <property type="molecule type" value="Transcribed_RNA"/>
</dbReference>
<feature type="region of interest" description="Disordered" evidence="1">
    <location>
        <begin position="200"/>
        <end position="221"/>
    </location>
</feature>
<evidence type="ECO:0000313" key="2">
    <source>
        <dbReference type="EMBL" id="CAG6704805.1"/>
    </source>
</evidence>
<dbReference type="AlphaFoldDB" id="A0A8D8UHK0"/>
<evidence type="ECO:0000256" key="1">
    <source>
        <dbReference type="SAM" id="MobiDB-lite"/>
    </source>
</evidence>
<sequence>MQINLRDIFYIQIQQAQVAHQIQQQQQQSFPLIPQANNYPGMVVYPAFSSFAQQDPRQGFPGPYGSSSMPSYNNPTGNQMPFNGNPNLPLLPNGAPAVSGKPNVVQLLTDGGQGLNVKKLIVGALSNEINKKKDKLIEKVWKDSDPNDEANTTQRQQDIEYMTRKANKQIQKLLDPEAPLVQDTKNKGAGDLERLLEVGQSNQIPTPVGSGVARPGFRRRF</sequence>
<proteinExistence type="predicted"/>